<keyword evidence="2" id="KW-0805">Transcription regulation</keyword>
<evidence type="ECO:0000256" key="4">
    <source>
        <dbReference type="ARBA" id="ARBA00023163"/>
    </source>
</evidence>
<comment type="caution">
    <text evidence="8">The sequence shown here is derived from an EMBL/GenBank/DDBJ whole genome shotgun (WGS) entry which is preliminary data.</text>
</comment>
<dbReference type="InParanoid" id="G4TC26"/>
<evidence type="ECO:0000256" key="2">
    <source>
        <dbReference type="ARBA" id="ARBA00023015"/>
    </source>
</evidence>
<keyword evidence="9" id="KW-1185">Reference proteome</keyword>
<evidence type="ECO:0000256" key="6">
    <source>
        <dbReference type="SAM" id="MobiDB-lite"/>
    </source>
</evidence>
<feature type="compositionally biased region" description="Basic and acidic residues" evidence="6">
    <location>
        <begin position="141"/>
        <end position="162"/>
    </location>
</feature>
<dbReference type="Pfam" id="PF00010">
    <property type="entry name" value="HLH"/>
    <property type="match status" value="1"/>
</dbReference>
<dbReference type="InterPro" id="IPR052207">
    <property type="entry name" value="Max-like/E-box_TFs"/>
</dbReference>
<protein>
    <recommendedName>
        <fullName evidence="7">BHLH domain-containing protein</fullName>
    </recommendedName>
</protein>
<dbReference type="InterPro" id="IPR036638">
    <property type="entry name" value="HLH_DNA-bd_sf"/>
</dbReference>
<feature type="compositionally biased region" description="Acidic residues" evidence="6">
    <location>
        <begin position="390"/>
        <end position="405"/>
    </location>
</feature>
<dbReference type="eggNOG" id="ENOG502S7SS">
    <property type="taxonomic scope" value="Eukaryota"/>
</dbReference>
<feature type="domain" description="BHLH" evidence="7">
    <location>
        <begin position="264"/>
        <end position="346"/>
    </location>
</feature>
<dbReference type="Gene3D" id="4.10.280.10">
    <property type="entry name" value="Helix-loop-helix DNA-binding domain"/>
    <property type="match status" value="1"/>
</dbReference>
<evidence type="ECO:0000256" key="1">
    <source>
        <dbReference type="ARBA" id="ARBA00004123"/>
    </source>
</evidence>
<dbReference type="SMART" id="SM00353">
    <property type="entry name" value="HLH"/>
    <property type="match status" value="1"/>
</dbReference>
<feature type="compositionally biased region" description="Low complexity" evidence="6">
    <location>
        <begin position="239"/>
        <end position="249"/>
    </location>
</feature>
<dbReference type="GO" id="GO:0000981">
    <property type="term" value="F:DNA-binding transcription factor activity, RNA polymerase II-specific"/>
    <property type="evidence" value="ECO:0007669"/>
    <property type="project" value="TreeGrafter"/>
</dbReference>
<evidence type="ECO:0000256" key="3">
    <source>
        <dbReference type="ARBA" id="ARBA00023125"/>
    </source>
</evidence>
<feature type="region of interest" description="Disordered" evidence="6">
    <location>
        <begin position="300"/>
        <end position="330"/>
    </location>
</feature>
<dbReference type="Proteomes" id="UP000007148">
    <property type="component" value="Unassembled WGS sequence"/>
</dbReference>
<dbReference type="AlphaFoldDB" id="G4TC26"/>
<comment type="subcellular location">
    <subcellularLocation>
        <location evidence="1">Nucleus</location>
    </subcellularLocation>
</comment>
<evidence type="ECO:0000313" key="8">
    <source>
        <dbReference type="EMBL" id="CCA68869.1"/>
    </source>
</evidence>
<dbReference type="PROSITE" id="PS50888">
    <property type="entry name" value="BHLH"/>
    <property type="match status" value="1"/>
</dbReference>
<dbReference type="STRING" id="1109443.G4TC26"/>
<reference evidence="8 9" key="1">
    <citation type="journal article" date="2011" name="PLoS Pathog.">
        <title>Endophytic Life Strategies Decoded by Genome and Transcriptome Analyses of the Mutualistic Root Symbiont Piriformospora indica.</title>
        <authorList>
            <person name="Zuccaro A."/>
            <person name="Lahrmann U."/>
            <person name="Guldener U."/>
            <person name="Langen G."/>
            <person name="Pfiffi S."/>
            <person name="Biedenkopf D."/>
            <person name="Wong P."/>
            <person name="Samans B."/>
            <person name="Grimm C."/>
            <person name="Basiewicz M."/>
            <person name="Murat C."/>
            <person name="Martin F."/>
            <person name="Kogel K.H."/>
        </authorList>
    </citation>
    <scope>NUCLEOTIDE SEQUENCE [LARGE SCALE GENOMIC DNA]</scope>
    <source>
        <strain evidence="8 9">DSM 11827</strain>
    </source>
</reference>
<dbReference type="GO" id="GO:0046983">
    <property type="term" value="F:protein dimerization activity"/>
    <property type="evidence" value="ECO:0007669"/>
    <property type="project" value="InterPro"/>
</dbReference>
<feature type="region of interest" description="Disordered" evidence="6">
    <location>
        <begin position="239"/>
        <end position="259"/>
    </location>
</feature>
<feature type="compositionally biased region" description="Basic and acidic residues" evidence="6">
    <location>
        <begin position="367"/>
        <end position="384"/>
    </location>
</feature>
<keyword evidence="3" id="KW-0238">DNA-binding</keyword>
<accession>G4TC26</accession>
<gene>
    <name evidence="8" type="ORF">PIIN_02729</name>
</gene>
<dbReference type="GO" id="GO:0000978">
    <property type="term" value="F:RNA polymerase II cis-regulatory region sequence-specific DNA binding"/>
    <property type="evidence" value="ECO:0007669"/>
    <property type="project" value="TreeGrafter"/>
</dbReference>
<feature type="region of interest" description="Disordered" evidence="6">
    <location>
        <begin position="1"/>
        <end position="33"/>
    </location>
</feature>
<name>G4TC26_SERID</name>
<feature type="region of interest" description="Disordered" evidence="6">
    <location>
        <begin position="101"/>
        <end position="226"/>
    </location>
</feature>
<keyword evidence="4" id="KW-0804">Transcription</keyword>
<dbReference type="OMA" id="NERAIWE"/>
<keyword evidence="5" id="KW-0539">Nucleus</keyword>
<sequence length="405" mass="43259">MLMASRMPQMDSTHDLNSLQRSGRRGGAGGEDEEIMFNPAEHKDLAHFFSHVDQAETFALTANEWLGIKSGGVQFNPVGSVGPAPSKPNTALRDATRSLMAFNTPVSPSPPLNPLSNSAANGSMASTTTSGSSGSSVRAWRPHEVPFDPTIHKHSSEHELARRRSTTSSSTTTKSARESSMDGTNAAGQRKRPAGIPHADSLPSKRARSISQSTQELPGLSSSRSAPTMLAPVNVVAGPSSAPPVASSSAGGGSAKPPLLTAQQKKANHILSEQKRRAKIRRGYDALCDVVPSLRSAVQAEQENTAADAKKKRGKGAKANVDVDGRSGPKSESIVLSQTIEYMEHLVSRKEELLSRLQNAQNALPPDQRRSDENERAIWEKEWDGGTGIEDGEEDDEESDDEDTA</sequence>
<dbReference type="SUPFAM" id="SSF47459">
    <property type="entry name" value="HLH, helix-loop-helix DNA-binding domain"/>
    <property type="match status" value="1"/>
</dbReference>
<dbReference type="OrthoDB" id="5778525at2759"/>
<dbReference type="InterPro" id="IPR011598">
    <property type="entry name" value="bHLH_dom"/>
</dbReference>
<evidence type="ECO:0000313" key="9">
    <source>
        <dbReference type="Proteomes" id="UP000007148"/>
    </source>
</evidence>
<dbReference type="PANTHER" id="PTHR15741:SF27">
    <property type="entry name" value="TRANSCRIPTION FACTOR AP-4"/>
    <property type="match status" value="1"/>
</dbReference>
<feature type="compositionally biased region" description="Polar residues" evidence="6">
    <location>
        <begin position="209"/>
        <end position="226"/>
    </location>
</feature>
<evidence type="ECO:0000256" key="5">
    <source>
        <dbReference type="ARBA" id="ARBA00023242"/>
    </source>
</evidence>
<organism evidence="8 9">
    <name type="scientific">Serendipita indica (strain DSM 11827)</name>
    <name type="common">Root endophyte fungus</name>
    <name type="synonym">Piriformospora indica</name>
    <dbReference type="NCBI Taxonomy" id="1109443"/>
    <lineage>
        <taxon>Eukaryota</taxon>
        <taxon>Fungi</taxon>
        <taxon>Dikarya</taxon>
        <taxon>Basidiomycota</taxon>
        <taxon>Agaricomycotina</taxon>
        <taxon>Agaricomycetes</taxon>
        <taxon>Sebacinales</taxon>
        <taxon>Serendipitaceae</taxon>
        <taxon>Serendipita</taxon>
    </lineage>
</organism>
<dbReference type="EMBL" id="CAFZ01000042">
    <property type="protein sequence ID" value="CCA68869.1"/>
    <property type="molecule type" value="Genomic_DNA"/>
</dbReference>
<evidence type="ECO:0000259" key="7">
    <source>
        <dbReference type="PROSITE" id="PS50888"/>
    </source>
</evidence>
<feature type="compositionally biased region" description="Low complexity" evidence="6">
    <location>
        <begin position="114"/>
        <end position="136"/>
    </location>
</feature>
<dbReference type="GO" id="GO:0005634">
    <property type="term" value="C:nucleus"/>
    <property type="evidence" value="ECO:0007669"/>
    <property type="project" value="UniProtKB-SubCell"/>
</dbReference>
<feature type="region of interest" description="Disordered" evidence="6">
    <location>
        <begin position="358"/>
        <end position="405"/>
    </location>
</feature>
<dbReference type="HOGENOM" id="CLU_051713_0_0_1"/>
<dbReference type="PANTHER" id="PTHR15741">
    <property type="entry name" value="BASIC HELIX-LOOP-HELIX ZIP TRANSCRIPTION FACTOR"/>
    <property type="match status" value="1"/>
</dbReference>
<proteinExistence type="predicted"/>